<dbReference type="Proteomes" id="UP001500957">
    <property type="component" value="Unassembled WGS sequence"/>
</dbReference>
<organism evidence="3 4">
    <name type="scientific">Sporichthya brevicatena</name>
    <dbReference type="NCBI Taxonomy" id="171442"/>
    <lineage>
        <taxon>Bacteria</taxon>
        <taxon>Bacillati</taxon>
        <taxon>Actinomycetota</taxon>
        <taxon>Actinomycetes</taxon>
        <taxon>Sporichthyales</taxon>
        <taxon>Sporichthyaceae</taxon>
        <taxon>Sporichthya</taxon>
    </lineage>
</organism>
<dbReference type="SUPFAM" id="SSF52009">
    <property type="entry name" value="Phosphohistidine domain"/>
    <property type="match status" value="1"/>
</dbReference>
<dbReference type="Pfam" id="PF01326">
    <property type="entry name" value="PPDK_N"/>
    <property type="match status" value="2"/>
</dbReference>
<gene>
    <name evidence="3" type="ORF">GCM10009547_16830</name>
</gene>
<dbReference type="Pfam" id="PF00391">
    <property type="entry name" value="PEP-utilizers"/>
    <property type="match status" value="1"/>
</dbReference>
<evidence type="ECO:0000259" key="1">
    <source>
        <dbReference type="Pfam" id="PF00391"/>
    </source>
</evidence>
<dbReference type="InterPro" id="IPR010121">
    <property type="entry name" value="Pyruvate_phosphate_dikinase"/>
</dbReference>
<comment type="caution">
    <text evidence="3">The sequence shown here is derived from an EMBL/GenBank/DDBJ whole genome shotgun (WGS) entry which is preliminary data.</text>
</comment>
<dbReference type="NCBIfam" id="NF004531">
    <property type="entry name" value="PRK05878.1"/>
    <property type="match status" value="1"/>
</dbReference>
<dbReference type="RefSeq" id="WP_344603572.1">
    <property type="nucleotide sequence ID" value="NZ_BAAAHE010000012.1"/>
</dbReference>
<proteinExistence type="predicted"/>
<dbReference type="PANTHER" id="PTHR22931">
    <property type="entry name" value="PHOSPHOENOLPYRUVATE DIKINASE-RELATED"/>
    <property type="match status" value="1"/>
</dbReference>
<dbReference type="InterPro" id="IPR008279">
    <property type="entry name" value="PEP-util_enz_mobile_dom"/>
</dbReference>
<evidence type="ECO:0000313" key="3">
    <source>
        <dbReference type="EMBL" id="GAA0615531.1"/>
    </source>
</evidence>
<name>A0ABP3RRQ0_9ACTN</name>
<evidence type="ECO:0000259" key="2">
    <source>
        <dbReference type="Pfam" id="PF01326"/>
    </source>
</evidence>
<sequence length="542" mass="56044">MAAAPEVYAFDHPHEAPPRTLKDLLGGKGAGLAEMTSVLKMPVPPGFTIAVPVCRAYRAGGWPEGLSEAIAEHLAKLEATLGRRFGDPADPLLLAVRSGAAFSMPGMMDTVLNLGLNDETVAGLAAASGDEEFAFDSYRRFLMSYANTVLGAELKEPAEAHDAGTSAAAKLEAVKALLAGANVLVPSDPREQLRGAVEAVFKSWDSPRAKAYRARENIDENLGTGVNVQAMVFGNYGDTSGTGVVFTRNPNTGENKAYGDFLPRAQGEDVVAGIARTLDISELGTHLPGTDTVLAQHLAELEKHYRDMCDVEFTIERGNVWILQTRVAKRGAVAAVRAAVQMVDDPVIALTKAEAVARVTPEQREAARAEILAGVSTGGSGGPAIATGLGASPGRVHGKAIFNADDAADAADASDDPIILVREETSPEDVHGMGVSAGILTSHGGLVSHAAVVARGWGIPAVVGAGDLTVTDDAALGPDGTVLFRAGDVITIDGKTGEVWLGQNTDEASEGGGSDTAAAAGEAALAHELPELAILESWAAEL</sequence>
<dbReference type="EMBL" id="BAAAHE010000012">
    <property type="protein sequence ID" value="GAA0615531.1"/>
    <property type="molecule type" value="Genomic_DNA"/>
</dbReference>
<feature type="domain" description="PEP-utilising enzyme mobile" evidence="1">
    <location>
        <begin position="416"/>
        <end position="497"/>
    </location>
</feature>
<feature type="domain" description="Pyruvate phosphate dikinase AMP/ATP-binding" evidence="2">
    <location>
        <begin position="294"/>
        <end position="339"/>
    </location>
</feature>
<dbReference type="Gene3D" id="3.30.1490.20">
    <property type="entry name" value="ATP-grasp fold, A domain"/>
    <property type="match status" value="1"/>
</dbReference>
<evidence type="ECO:0008006" key="5">
    <source>
        <dbReference type="Google" id="ProtNLM"/>
    </source>
</evidence>
<dbReference type="PANTHER" id="PTHR22931:SF9">
    <property type="entry name" value="PYRUVATE, PHOSPHATE DIKINASE 1, CHLOROPLASTIC"/>
    <property type="match status" value="1"/>
</dbReference>
<dbReference type="InterPro" id="IPR013815">
    <property type="entry name" value="ATP_grasp_subdomain_1"/>
</dbReference>
<dbReference type="Gene3D" id="3.30.470.20">
    <property type="entry name" value="ATP-grasp fold, B domain"/>
    <property type="match status" value="1"/>
</dbReference>
<dbReference type="Gene3D" id="1.20.80.30">
    <property type="match status" value="1"/>
</dbReference>
<protein>
    <recommendedName>
        <fullName evidence="5">Phosphate kinase</fullName>
    </recommendedName>
</protein>
<dbReference type="InterPro" id="IPR036637">
    <property type="entry name" value="Phosphohistidine_dom_sf"/>
</dbReference>
<dbReference type="Gene3D" id="1.10.189.10">
    <property type="entry name" value="Pyruvate Phosphate Dikinase, domain 2"/>
    <property type="match status" value="1"/>
</dbReference>
<reference evidence="4" key="1">
    <citation type="journal article" date="2019" name="Int. J. Syst. Evol. Microbiol.">
        <title>The Global Catalogue of Microorganisms (GCM) 10K type strain sequencing project: providing services to taxonomists for standard genome sequencing and annotation.</title>
        <authorList>
            <consortium name="The Broad Institute Genomics Platform"/>
            <consortium name="The Broad Institute Genome Sequencing Center for Infectious Disease"/>
            <person name="Wu L."/>
            <person name="Ma J."/>
        </authorList>
    </citation>
    <scope>NUCLEOTIDE SEQUENCE [LARGE SCALE GENOMIC DNA]</scope>
    <source>
        <strain evidence="4">JCM 10671</strain>
    </source>
</reference>
<evidence type="ECO:0000313" key="4">
    <source>
        <dbReference type="Proteomes" id="UP001500957"/>
    </source>
</evidence>
<dbReference type="InterPro" id="IPR002192">
    <property type="entry name" value="PPDK_AMP/ATP-bd"/>
</dbReference>
<dbReference type="Gene3D" id="3.50.30.10">
    <property type="entry name" value="Phosphohistidine domain"/>
    <property type="match status" value="1"/>
</dbReference>
<feature type="domain" description="Pyruvate phosphate dikinase AMP/ATP-binding" evidence="2">
    <location>
        <begin position="66"/>
        <end position="275"/>
    </location>
</feature>
<accession>A0ABP3RRQ0</accession>
<keyword evidence="4" id="KW-1185">Reference proteome</keyword>
<dbReference type="SUPFAM" id="SSF56059">
    <property type="entry name" value="Glutathione synthetase ATP-binding domain-like"/>
    <property type="match status" value="1"/>
</dbReference>